<organism evidence="1 2">
    <name type="scientific">Streptomyces hundungensis</name>
    <dbReference type="NCBI Taxonomy" id="1077946"/>
    <lineage>
        <taxon>Bacteria</taxon>
        <taxon>Bacillati</taxon>
        <taxon>Actinomycetota</taxon>
        <taxon>Actinomycetes</taxon>
        <taxon>Kitasatosporales</taxon>
        <taxon>Streptomycetaceae</taxon>
        <taxon>Streptomyces</taxon>
    </lineage>
</organism>
<accession>A0A387HNJ1</accession>
<dbReference type="Proteomes" id="UP000271554">
    <property type="component" value="Chromosome"/>
</dbReference>
<reference evidence="1 2" key="1">
    <citation type="submission" date="2018-10" db="EMBL/GenBank/DDBJ databases">
        <title>Relationship between Morphology and Antimicrobial Activity in Streptomyces.</title>
        <authorList>
            <person name="Kang H.J."/>
            <person name="Kim S.B."/>
        </authorList>
    </citation>
    <scope>NUCLEOTIDE SEQUENCE [LARGE SCALE GENOMIC DNA]</scope>
    <source>
        <strain evidence="1 2">BH38</strain>
    </source>
</reference>
<proteinExistence type="predicted"/>
<name>A0A387HNJ1_9ACTN</name>
<evidence type="ECO:0000313" key="1">
    <source>
        <dbReference type="EMBL" id="AYG85119.1"/>
    </source>
</evidence>
<dbReference type="AlphaFoldDB" id="A0A387HNJ1"/>
<gene>
    <name evidence="1" type="ORF">DWB77_07335</name>
</gene>
<dbReference type="KEGG" id="shun:DWB77_07335"/>
<dbReference type="EMBL" id="CP032698">
    <property type="protein sequence ID" value="AYG85119.1"/>
    <property type="molecule type" value="Genomic_DNA"/>
</dbReference>
<evidence type="ECO:0000313" key="2">
    <source>
        <dbReference type="Proteomes" id="UP000271554"/>
    </source>
</evidence>
<protein>
    <submittedName>
        <fullName evidence="1">Uncharacterized protein</fullName>
    </submittedName>
</protein>
<keyword evidence="2" id="KW-1185">Reference proteome</keyword>
<sequence>MSGGGRKQSPRSGRGPESWQVLVIAGGSRFGVPGEFFVPARKGPAFRSDLSVRRLYCENSACGKVTFAEQSEG</sequence>